<organism evidence="1 2">
    <name type="scientific">Candidatus Desulfatibia vada</name>
    <dbReference type="NCBI Taxonomy" id="2841696"/>
    <lineage>
        <taxon>Bacteria</taxon>
        <taxon>Pseudomonadati</taxon>
        <taxon>Thermodesulfobacteriota</taxon>
        <taxon>Desulfobacteria</taxon>
        <taxon>Desulfobacterales</taxon>
        <taxon>Desulfobacterales incertae sedis</taxon>
        <taxon>Candidatus Desulfatibia</taxon>
    </lineage>
</organism>
<accession>A0A8J6TQ46</accession>
<name>A0A8J6TQ46_9BACT</name>
<protein>
    <submittedName>
        <fullName evidence="1">PqqD family peptide modification chaperone</fullName>
    </submittedName>
</protein>
<dbReference type="Gene3D" id="1.10.10.1150">
    <property type="entry name" value="Coenzyme PQQ synthesis protein D (PqqD)"/>
    <property type="match status" value="1"/>
</dbReference>
<proteinExistence type="predicted"/>
<dbReference type="InterPro" id="IPR008792">
    <property type="entry name" value="PQQD"/>
</dbReference>
<evidence type="ECO:0000313" key="1">
    <source>
        <dbReference type="EMBL" id="MBC8431708.1"/>
    </source>
</evidence>
<dbReference type="AlphaFoldDB" id="A0A8J6TQ46"/>
<dbReference type="Pfam" id="PF05402">
    <property type="entry name" value="PqqD"/>
    <property type="match status" value="1"/>
</dbReference>
<evidence type="ECO:0000313" key="2">
    <source>
        <dbReference type="Proteomes" id="UP000605201"/>
    </source>
</evidence>
<reference evidence="1 2" key="1">
    <citation type="submission" date="2020-08" db="EMBL/GenBank/DDBJ databases">
        <title>Bridging the membrane lipid divide: bacteria of the FCB group superphylum have the potential to synthesize archaeal ether lipids.</title>
        <authorList>
            <person name="Villanueva L."/>
            <person name="Von Meijenfeldt F.A.B."/>
            <person name="Westbye A.B."/>
            <person name="Yadav S."/>
            <person name="Hopmans E.C."/>
            <person name="Dutilh B.E."/>
            <person name="Sinninghe Damste J.S."/>
        </authorList>
    </citation>
    <scope>NUCLEOTIDE SEQUENCE [LARGE SCALE GENOMIC DNA]</scope>
    <source>
        <strain evidence="1">NIOZ-UU17</strain>
    </source>
</reference>
<dbReference type="EMBL" id="JACNIG010000165">
    <property type="protein sequence ID" value="MBC8431708.1"/>
    <property type="molecule type" value="Genomic_DNA"/>
</dbReference>
<gene>
    <name evidence="1" type="ORF">H8D96_07285</name>
</gene>
<sequence>MTLVKDKPLLANPDIVYREEEDGAFLFDPNTGDLKCLNPIGSVIWLLCDGSLSFDQIEHEVSKKYPQIPRETVYQELQSFFQELFDTGYLGYQLSKDSSEP</sequence>
<comment type="caution">
    <text evidence="1">The sequence shown here is derived from an EMBL/GenBank/DDBJ whole genome shotgun (WGS) entry which is preliminary data.</text>
</comment>
<dbReference type="InterPro" id="IPR041881">
    <property type="entry name" value="PqqD_sf"/>
</dbReference>
<dbReference type="Proteomes" id="UP000605201">
    <property type="component" value="Unassembled WGS sequence"/>
</dbReference>